<organism evidence="1 2">
    <name type="scientific">Sesamum angolense</name>
    <dbReference type="NCBI Taxonomy" id="2727404"/>
    <lineage>
        <taxon>Eukaryota</taxon>
        <taxon>Viridiplantae</taxon>
        <taxon>Streptophyta</taxon>
        <taxon>Embryophyta</taxon>
        <taxon>Tracheophyta</taxon>
        <taxon>Spermatophyta</taxon>
        <taxon>Magnoliopsida</taxon>
        <taxon>eudicotyledons</taxon>
        <taxon>Gunneridae</taxon>
        <taxon>Pentapetalae</taxon>
        <taxon>asterids</taxon>
        <taxon>lamiids</taxon>
        <taxon>Lamiales</taxon>
        <taxon>Pedaliaceae</taxon>
        <taxon>Sesamum</taxon>
    </lineage>
</organism>
<keyword evidence="2" id="KW-1185">Reference proteome</keyword>
<dbReference type="Proteomes" id="UP001289374">
    <property type="component" value="Unassembled WGS sequence"/>
</dbReference>
<evidence type="ECO:0000313" key="2">
    <source>
        <dbReference type="Proteomes" id="UP001289374"/>
    </source>
</evidence>
<evidence type="ECO:0000313" key="1">
    <source>
        <dbReference type="EMBL" id="KAK4392754.1"/>
    </source>
</evidence>
<proteinExistence type="predicted"/>
<dbReference type="AlphaFoldDB" id="A0AAE1WFY4"/>
<gene>
    <name evidence="1" type="ORF">Sango_2053200</name>
</gene>
<reference evidence="1" key="2">
    <citation type="journal article" date="2024" name="Plant">
        <title>Genomic evolution and insights into agronomic trait innovations of Sesamum species.</title>
        <authorList>
            <person name="Miao H."/>
            <person name="Wang L."/>
            <person name="Qu L."/>
            <person name="Liu H."/>
            <person name="Sun Y."/>
            <person name="Le M."/>
            <person name="Wang Q."/>
            <person name="Wei S."/>
            <person name="Zheng Y."/>
            <person name="Lin W."/>
            <person name="Duan Y."/>
            <person name="Cao H."/>
            <person name="Xiong S."/>
            <person name="Wang X."/>
            <person name="Wei L."/>
            <person name="Li C."/>
            <person name="Ma Q."/>
            <person name="Ju M."/>
            <person name="Zhao R."/>
            <person name="Li G."/>
            <person name="Mu C."/>
            <person name="Tian Q."/>
            <person name="Mei H."/>
            <person name="Zhang T."/>
            <person name="Gao T."/>
            <person name="Zhang H."/>
        </authorList>
    </citation>
    <scope>NUCLEOTIDE SEQUENCE</scope>
    <source>
        <strain evidence="1">K16</strain>
    </source>
</reference>
<dbReference type="EMBL" id="JACGWL010000011">
    <property type="protein sequence ID" value="KAK4392754.1"/>
    <property type="molecule type" value="Genomic_DNA"/>
</dbReference>
<protein>
    <submittedName>
        <fullName evidence="1">Uncharacterized protein</fullName>
    </submittedName>
</protein>
<sequence length="242" mass="27759">MKSLEMSSKLASWKAKSLSQAGKMVLIKSVAQSIPVYQMSNFLLPKRICPKLDAIVRRFWWKMDPNEEKEHFLALRSWQTIFQPKNRGGLGFRKFADFNKALVTGASWTWQDVIKCAKIIKAGICFNVSTHTAINIWEDPWIPSIQDFTPKPPNNLNPQWPILVRDLIESANQWNLELLNQMFSTEVVHEIRKIQIPVEVEPSKPFWGPSKSGKFTTKSAFKTITQGSECNDPEDELVGKRI</sequence>
<accession>A0AAE1WFY4</accession>
<comment type="caution">
    <text evidence="1">The sequence shown here is derived from an EMBL/GenBank/DDBJ whole genome shotgun (WGS) entry which is preliminary data.</text>
</comment>
<name>A0AAE1WFY4_9LAMI</name>
<reference evidence="1" key="1">
    <citation type="submission" date="2020-06" db="EMBL/GenBank/DDBJ databases">
        <authorList>
            <person name="Li T."/>
            <person name="Hu X."/>
            <person name="Zhang T."/>
            <person name="Song X."/>
            <person name="Zhang H."/>
            <person name="Dai N."/>
            <person name="Sheng W."/>
            <person name="Hou X."/>
            <person name="Wei L."/>
        </authorList>
    </citation>
    <scope>NUCLEOTIDE SEQUENCE</scope>
    <source>
        <strain evidence="1">K16</strain>
        <tissue evidence="1">Leaf</tissue>
    </source>
</reference>
<dbReference type="PANTHER" id="PTHR33116:SF86">
    <property type="entry name" value="REVERSE TRANSCRIPTASE DOMAIN-CONTAINING PROTEIN"/>
    <property type="match status" value="1"/>
</dbReference>
<dbReference type="PANTHER" id="PTHR33116">
    <property type="entry name" value="REVERSE TRANSCRIPTASE ZINC-BINDING DOMAIN-CONTAINING PROTEIN-RELATED-RELATED"/>
    <property type="match status" value="1"/>
</dbReference>